<dbReference type="Proteomes" id="UP000259328">
    <property type="component" value="Chromosome"/>
</dbReference>
<dbReference type="AlphaFoldDB" id="A0A3B0PA19"/>
<feature type="non-terminal residue" evidence="1">
    <location>
        <position position="57"/>
    </location>
</feature>
<sequence>MILRNFVQYPGIYDLFITNPVINKGVGFNIKQIKDKTSSYQQGNYLNYGLAYSLESW</sequence>
<reference evidence="2" key="1">
    <citation type="submission" date="2018-06" db="EMBL/GenBank/DDBJ databases">
        <authorList>
            <consortium name="Pathogen Informatics"/>
        </authorList>
    </citation>
    <scope>NUCLEOTIDE SEQUENCE [LARGE SCALE GENOMIC DNA]</scope>
    <source>
        <strain evidence="2">NCTC10124</strain>
    </source>
</reference>
<gene>
    <name evidence="1" type="ORF">NCTC10124_01129</name>
</gene>
<organism evidence="1 2">
    <name type="scientific">Mycoplasmopsis synoviae</name>
    <name type="common">Mycoplasma synoviae</name>
    <dbReference type="NCBI Taxonomy" id="2109"/>
    <lineage>
        <taxon>Bacteria</taxon>
        <taxon>Bacillati</taxon>
        <taxon>Mycoplasmatota</taxon>
        <taxon>Mycoplasmoidales</taxon>
        <taxon>Metamycoplasmataceae</taxon>
        <taxon>Mycoplasmopsis</taxon>
    </lineage>
</organism>
<evidence type="ECO:0000313" key="1">
    <source>
        <dbReference type="EMBL" id="SYV93389.1"/>
    </source>
</evidence>
<proteinExistence type="predicted"/>
<name>A0A3B0PA19_MYCSY</name>
<dbReference type="EMBL" id="LS991953">
    <property type="protein sequence ID" value="SYV93389.1"/>
    <property type="molecule type" value="Genomic_DNA"/>
</dbReference>
<evidence type="ECO:0000313" key="2">
    <source>
        <dbReference type="Proteomes" id="UP000259328"/>
    </source>
</evidence>
<protein>
    <submittedName>
        <fullName evidence="1">Uncharacterized protein</fullName>
    </submittedName>
</protein>
<accession>A0A3B0PA19</accession>